<evidence type="ECO:0000259" key="1">
    <source>
        <dbReference type="Pfam" id="PF18165"/>
    </source>
</evidence>
<dbReference type="EMBL" id="FOLX01000007">
    <property type="protein sequence ID" value="SFD26058.1"/>
    <property type="molecule type" value="Genomic_DNA"/>
</dbReference>
<evidence type="ECO:0000259" key="2">
    <source>
        <dbReference type="Pfam" id="PF18166"/>
    </source>
</evidence>
<dbReference type="RefSeq" id="WP_139199598.1">
    <property type="nucleotide sequence ID" value="NZ_FNZG01000018.1"/>
</dbReference>
<feature type="domain" description="Predicted pPIWI-associating nuclease" evidence="1">
    <location>
        <begin position="6"/>
        <end position="139"/>
    </location>
</feature>
<keyword evidence="4" id="KW-1185">Reference proteome</keyword>
<dbReference type="InterPro" id="IPR041584">
    <property type="entry name" value="Put_pPIWI_pnuc_2"/>
</dbReference>
<dbReference type="Pfam" id="PF18165">
    <property type="entry name" value="pP_pnuc_1"/>
    <property type="match status" value="1"/>
</dbReference>
<dbReference type="OrthoDB" id="712022at2"/>
<evidence type="ECO:0000313" key="4">
    <source>
        <dbReference type="Proteomes" id="UP000231644"/>
    </source>
</evidence>
<dbReference type="InterPro" id="IPR040556">
    <property type="entry name" value="pP_pnuc_1"/>
</dbReference>
<evidence type="ECO:0000313" key="3">
    <source>
        <dbReference type="EMBL" id="SFD26058.1"/>
    </source>
</evidence>
<organism evidence="3 4">
    <name type="scientific">Pseudooceanicola nitratireducens</name>
    <dbReference type="NCBI Taxonomy" id="517719"/>
    <lineage>
        <taxon>Bacteria</taxon>
        <taxon>Pseudomonadati</taxon>
        <taxon>Pseudomonadota</taxon>
        <taxon>Alphaproteobacteria</taxon>
        <taxon>Rhodobacterales</taxon>
        <taxon>Paracoccaceae</taxon>
        <taxon>Pseudooceanicola</taxon>
    </lineage>
</organism>
<feature type="domain" description="Predicted pPIWI-associating nuclease group 2" evidence="2">
    <location>
        <begin position="148"/>
        <end position="263"/>
    </location>
</feature>
<proteinExistence type="predicted"/>
<name>A0A1I1R1R1_9RHOB</name>
<dbReference type="AlphaFoldDB" id="A0A1I1R1R1"/>
<dbReference type="Proteomes" id="UP000231644">
    <property type="component" value="Unassembled WGS sequence"/>
</dbReference>
<reference evidence="3 4" key="1">
    <citation type="submission" date="2016-10" db="EMBL/GenBank/DDBJ databases">
        <authorList>
            <person name="de Groot N.N."/>
        </authorList>
    </citation>
    <scope>NUCLEOTIDE SEQUENCE [LARGE SCALE GENOMIC DNA]</scope>
    <source>
        <strain evidence="3 4">DSM 29619</strain>
    </source>
</reference>
<dbReference type="Pfam" id="PF18166">
    <property type="entry name" value="pP_pnuc_2"/>
    <property type="match status" value="1"/>
</dbReference>
<protein>
    <submittedName>
        <fullName evidence="3">Uncharacterized protein</fullName>
    </submittedName>
</protein>
<accession>A0A1I1R1R1</accession>
<gene>
    <name evidence="3" type="ORF">SAMN05421762_3800</name>
</gene>
<sequence length="264" mass="29457">MAVEDRLPDQFSRDLLAGSLMVANDQNNPVRLHLAAAGMRELFGHILHADAPDDEVRACGWFKQEPNTKTVTRRQKAIYSTQGGLADEFVEQLGLDVDDLHREAIRSIEALNKATHVRPDTLVNDAATISSFIDEALAALEGLLVSFSEGRSAVKEALVDDVYRAMSDALIEQTFDDIDILAGKGYEIDPWIDDAEIEVEALRSKAIVVRFSGVANVTLHYGSKHDAAEIQHDFPFWLRFEAPVEKPTELTLVAHHFDDRSWYS</sequence>